<organism evidence="2 3">
    <name type="scientific">Favolaschia claudopus</name>
    <dbReference type="NCBI Taxonomy" id="2862362"/>
    <lineage>
        <taxon>Eukaryota</taxon>
        <taxon>Fungi</taxon>
        <taxon>Dikarya</taxon>
        <taxon>Basidiomycota</taxon>
        <taxon>Agaricomycotina</taxon>
        <taxon>Agaricomycetes</taxon>
        <taxon>Agaricomycetidae</taxon>
        <taxon>Agaricales</taxon>
        <taxon>Marasmiineae</taxon>
        <taxon>Mycenaceae</taxon>
        <taxon>Favolaschia</taxon>
    </lineage>
</organism>
<keyword evidence="1" id="KW-1133">Transmembrane helix</keyword>
<dbReference type="Proteomes" id="UP001362999">
    <property type="component" value="Unassembled WGS sequence"/>
</dbReference>
<keyword evidence="1" id="KW-0472">Membrane</keyword>
<evidence type="ECO:0000313" key="2">
    <source>
        <dbReference type="EMBL" id="KAK7007609.1"/>
    </source>
</evidence>
<accession>A0AAW0AFM9</accession>
<keyword evidence="3" id="KW-1185">Reference proteome</keyword>
<protein>
    <submittedName>
        <fullName evidence="2">Uncharacterized protein</fullName>
    </submittedName>
</protein>
<evidence type="ECO:0000313" key="3">
    <source>
        <dbReference type="Proteomes" id="UP001362999"/>
    </source>
</evidence>
<feature type="transmembrane region" description="Helical" evidence="1">
    <location>
        <begin position="14"/>
        <end position="32"/>
    </location>
</feature>
<dbReference type="AlphaFoldDB" id="A0AAW0AFM9"/>
<feature type="non-terminal residue" evidence="2">
    <location>
        <position position="1"/>
    </location>
</feature>
<dbReference type="EMBL" id="JAWWNJ010000070">
    <property type="protein sequence ID" value="KAK7007609.1"/>
    <property type="molecule type" value="Genomic_DNA"/>
</dbReference>
<sequence>RPEWYSYPPGQRSLIARGIPVSIFTAMILILATSRVSNAFTRIGLPTIIVPLSPTVVIKCVHSISCAAAFIRPWSMLKDHRKHILL</sequence>
<keyword evidence="1" id="KW-0812">Transmembrane</keyword>
<reference evidence="2 3" key="1">
    <citation type="journal article" date="2024" name="J Genomics">
        <title>Draft genome sequencing and assembly of Favolaschia claudopus CIRM-BRFM 2984 isolated from oak limbs.</title>
        <authorList>
            <person name="Navarro D."/>
            <person name="Drula E."/>
            <person name="Chaduli D."/>
            <person name="Cazenave R."/>
            <person name="Ahrendt S."/>
            <person name="Wang J."/>
            <person name="Lipzen A."/>
            <person name="Daum C."/>
            <person name="Barry K."/>
            <person name="Grigoriev I.V."/>
            <person name="Favel A."/>
            <person name="Rosso M.N."/>
            <person name="Martin F."/>
        </authorList>
    </citation>
    <scope>NUCLEOTIDE SEQUENCE [LARGE SCALE GENOMIC DNA]</scope>
    <source>
        <strain evidence="2 3">CIRM-BRFM 2984</strain>
    </source>
</reference>
<gene>
    <name evidence="2" type="ORF">R3P38DRAFT_3028275</name>
</gene>
<name>A0AAW0AFM9_9AGAR</name>
<evidence type="ECO:0000256" key="1">
    <source>
        <dbReference type="SAM" id="Phobius"/>
    </source>
</evidence>
<proteinExistence type="predicted"/>
<comment type="caution">
    <text evidence="2">The sequence shown here is derived from an EMBL/GenBank/DDBJ whole genome shotgun (WGS) entry which is preliminary data.</text>
</comment>